<dbReference type="AlphaFoldDB" id="A0AAP0P6A4"/>
<comment type="caution">
    <text evidence="1">The sequence shown here is derived from an EMBL/GenBank/DDBJ whole genome shotgun (WGS) entry which is preliminary data.</text>
</comment>
<dbReference type="Proteomes" id="UP001419268">
    <property type="component" value="Unassembled WGS sequence"/>
</dbReference>
<sequence>MFRRRDLRFLFLSLRNRFALRFEDLSGRDLKLSHAYSIDFKFAQLANRSQARATLSPIDPFDEAISAIH</sequence>
<keyword evidence="2" id="KW-1185">Reference proteome</keyword>
<name>A0AAP0P6A4_9MAGN</name>
<evidence type="ECO:0000313" key="2">
    <source>
        <dbReference type="Proteomes" id="UP001419268"/>
    </source>
</evidence>
<gene>
    <name evidence="1" type="ORF">Scep_012225</name>
</gene>
<protein>
    <submittedName>
        <fullName evidence="1">Uncharacterized protein</fullName>
    </submittedName>
</protein>
<accession>A0AAP0P6A4</accession>
<evidence type="ECO:0000313" key="1">
    <source>
        <dbReference type="EMBL" id="KAK9132697.1"/>
    </source>
</evidence>
<organism evidence="1 2">
    <name type="scientific">Stephania cephalantha</name>
    <dbReference type="NCBI Taxonomy" id="152367"/>
    <lineage>
        <taxon>Eukaryota</taxon>
        <taxon>Viridiplantae</taxon>
        <taxon>Streptophyta</taxon>
        <taxon>Embryophyta</taxon>
        <taxon>Tracheophyta</taxon>
        <taxon>Spermatophyta</taxon>
        <taxon>Magnoliopsida</taxon>
        <taxon>Ranunculales</taxon>
        <taxon>Menispermaceae</taxon>
        <taxon>Menispermoideae</taxon>
        <taxon>Cissampelideae</taxon>
        <taxon>Stephania</taxon>
    </lineage>
</organism>
<dbReference type="EMBL" id="JBBNAG010000005">
    <property type="protein sequence ID" value="KAK9132697.1"/>
    <property type="molecule type" value="Genomic_DNA"/>
</dbReference>
<proteinExistence type="predicted"/>
<reference evidence="1 2" key="1">
    <citation type="submission" date="2024-01" db="EMBL/GenBank/DDBJ databases">
        <title>Genome assemblies of Stephania.</title>
        <authorList>
            <person name="Yang L."/>
        </authorList>
    </citation>
    <scope>NUCLEOTIDE SEQUENCE [LARGE SCALE GENOMIC DNA]</scope>
    <source>
        <strain evidence="1">JXDWG</strain>
        <tissue evidence="1">Leaf</tissue>
    </source>
</reference>